<dbReference type="InterPro" id="IPR010998">
    <property type="entry name" value="Integrase_recombinase_N"/>
</dbReference>
<evidence type="ECO:0000313" key="9">
    <source>
        <dbReference type="Proteomes" id="UP000029628"/>
    </source>
</evidence>
<feature type="domain" description="Tyr recombinase" evidence="6">
    <location>
        <begin position="143"/>
        <end position="305"/>
    </location>
</feature>
<dbReference type="EMBL" id="JRNT01000005">
    <property type="protein sequence ID" value="KGF48069.1"/>
    <property type="molecule type" value="Genomic_DNA"/>
</dbReference>
<comment type="caution">
    <text evidence="8">The sequence shown here is derived from an EMBL/GenBank/DDBJ whole genome shotgun (WGS) entry which is preliminary data.</text>
</comment>
<gene>
    <name evidence="8" type="ORF">HMPREF0872_00200</name>
</gene>
<evidence type="ECO:0000256" key="2">
    <source>
        <dbReference type="ARBA" id="ARBA00022908"/>
    </source>
</evidence>
<dbReference type="PANTHER" id="PTHR30629:SF2">
    <property type="entry name" value="PROPHAGE INTEGRASE INTS-RELATED"/>
    <property type="match status" value="1"/>
</dbReference>
<evidence type="ECO:0000256" key="1">
    <source>
        <dbReference type="ARBA" id="ARBA00008857"/>
    </source>
</evidence>
<dbReference type="AlphaFoldDB" id="A0A096CRU8"/>
<evidence type="ECO:0000256" key="5">
    <source>
        <dbReference type="PROSITE-ProRule" id="PRU01248"/>
    </source>
</evidence>
<dbReference type="eggNOG" id="COG4974">
    <property type="taxonomic scope" value="Bacteria"/>
</dbReference>
<dbReference type="Proteomes" id="UP000029628">
    <property type="component" value="Unassembled WGS sequence"/>
</dbReference>
<dbReference type="PROSITE" id="PS51900">
    <property type="entry name" value="CB"/>
    <property type="match status" value="1"/>
</dbReference>
<dbReference type="RefSeq" id="WP_038150898.1">
    <property type="nucleotide sequence ID" value="NZ_JRNT01000005.1"/>
</dbReference>
<dbReference type="Pfam" id="PF00589">
    <property type="entry name" value="Phage_integrase"/>
    <property type="match status" value="1"/>
</dbReference>
<dbReference type="Gene3D" id="1.10.443.10">
    <property type="entry name" value="Intergrase catalytic core"/>
    <property type="match status" value="1"/>
</dbReference>
<evidence type="ECO:0008006" key="10">
    <source>
        <dbReference type="Google" id="ProtNLM"/>
    </source>
</evidence>
<dbReference type="Gene3D" id="1.10.150.130">
    <property type="match status" value="1"/>
</dbReference>
<reference evidence="8 9" key="1">
    <citation type="submission" date="2014-07" db="EMBL/GenBank/DDBJ databases">
        <authorList>
            <person name="McCorrison J."/>
            <person name="Sanka R."/>
            <person name="Torralba M."/>
            <person name="Gillis M."/>
            <person name="Haft D.H."/>
            <person name="Methe B."/>
            <person name="Sutton G."/>
            <person name="Nelson K.E."/>
        </authorList>
    </citation>
    <scope>NUCLEOTIDE SEQUENCE [LARGE SCALE GENOMIC DNA]</scope>
    <source>
        <strain evidence="8 9">DNF00314</strain>
    </source>
</reference>
<evidence type="ECO:0000313" key="8">
    <source>
        <dbReference type="EMBL" id="KGF48069.1"/>
    </source>
</evidence>
<dbReference type="InterPro" id="IPR013762">
    <property type="entry name" value="Integrase-like_cat_sf"/>
</dbReference>
<keyword evidence="3 5" id="KW-0238">DNA-binding</keyword>
<evidence type="ECO:0000256" key="4">
    <source>
        <dbReference type="ARBA" id="ARBA00023172"/>
    </source>
</evidence>
<feature type="domain" description="Core-binding (CB)" evidence="7">
    <location>
        <begin position="41"/>
        <end position="121"/>
    </location>
</feature>
<dbReference type="InterPro" id="IPR004107">
    <property type="entry name" value="Integrase_SAM-like_N"/>
</dbReference>
<keyword evidence="9" id="KW-1185">Reference proteome</keyword>
<name>A0A096CRU8_9FIRM</name>
<sequence>MKLIEKMKGATKRPYVAYKIVGYYRTYDEAVDALQNASKKYTLYQLYTSWLSTHRNSVTSTTISNYHSAIAHATSIHNTYIDEITYIQLQSIIDTMLRNHLSYSSCKKVRSLLSQLFDYAIINNLISTNYAHYVKIGTNTPVRPHVTFTTRQINKLWRLSSPLRDIPLILLYTGMRATELINLTSKNVNRKQRTIRITSAKTKAGIRTIPIHDRIYDIIINRLDSQYVIEECRTYQSLAHQFNQAMKAINAKHTTHDCRHTFATRLDDVGANYNAKRLLLGHASSNVTDGVYTHKSLVQLRKAIRMLK</sequence>
<evidence type="ECO:0000256" key="3">
    <source>
        <dbReference type="ARBA" id="ARBA00023125"/>
    </source>
</evidence>
<protein>
    <recommendedName>
        <fullName evidence="10">Tyr recombinase domain-containing protein</fullName>
    </recommendedName>
</protein>
<dbReference type="InterPro" id="IPR002104">
    <property type="entry name" value="Integrase_catalytic"/>
</dbReference>
<keyword evidence="2" id="KW-0229">DNA integration</keyword>
<dbReference type="InterPro" id="IPR044068">
    <property type="entry name" value="CB"/>
</dbReference>
<dbReference type="InterPro" id="IPR011010">
    <property type="entry name" value="DNA_brk_join_enz"/>
</dbReference>
<comment type="similarity">
    <text evidence="1">Belongs to the 'phage' integrase family.</text>
</comment>
<evidence type="ECO:0000259" key="7">
    <source>
        <dbReference type="PROSITE" id="PS51900"/>
    </source>
</evidence>
<dbReference type="GO" id="GO:0006310">
    <property type="term" value="P:DNA recombination"/>
    <property type="evidence" value="ECO:0007669"/>
    <property type="project" value="UniProtKB-KW"/>
</dbReference>
<keyword evidence="4" id="KW-0233">DNA recombination</keyword>
<dbReference type="PANTHER" id="PTHR30629">
    <property type="entry name" value="PROPHAGE INTEGRASE"/>
    <property type="match status" value="1"/>
</dbReference>
<dbReference type="GO" id="GO:0003677">
    <property type="term" value="F:DNA binding"/>
    <property type="evidence" value="ECO:0007669"/>
    <property type="project" value="UniProtKB-UniRule"/>
</dbReference>
<dbReference type="PROSITE" id="PS51898">
    <property type="entry name" value="TYR_RECOMBINASE"/>
    <property type="match status" value="1"/>
</dbReference>
<evidence type="ECO:0000259" key="6">
    <source>
        <dbReference type="PROSITE" id="PS51898"/>
    </source>
</evidence>
<dbReference type="Pfam" id="PF14659">
    <property type="entry name" value="Phage_int_SAM_3"/>
    <property type="match status" value="1"/>
</dbReference>
<dbReference type="InterPro" id="IPR050808">
    <property type="entry name" value="Phage_Integrase"/>
</dbReference>
<dbReference type="GO" id="GO:0015074">
    <property type="term" value="P:DNA integration"/>
    <property type="evidence" value="ECO:0007669"/>
    <property type="project" value="UniProtKB-KW"/>
</dbReference>
<accession>A0A096CRU8</accession>
<dbReference type="SUPFAM" id="SSF56349">
    <property type="entry name" value="DNA breaking-rejoining enzymes"/>
    <property type="match status" value="1"/>
</dbReference>
<proteinExistence type="inferred from homology"/>
<organism evidence="8 9">
    <name type="scientific">Veillonella montpellierensis DNF00314</name>
    <dbReference type="NCBI Taxonomy" id="1401067"/>
    <lineage>
        <taxon>Bacteria</taxon>
        <taxon>Bacillati</taxon>
        <taxon>Bacillota</taxon>
        <taxon>Negativicutes</taxon>
        <taxon>Veillonellales</taxon>
        <taxon>Veillonellaceae</taxon>
        <taxon>Veillonella</taxon>
    </lineage>
</organism>